<gene>
    <name evidence="11" type="ORF">A9F13_27g00605</name>
</gene>
<dbReference type="PANTHER" id="PTHR15272">
    <property type="entry name" value="CHROMATIN ASSEMBLY FACTOR 1 SUBUNIT A CAF-1 SUBUNIT A"/>
    <property type="match status" value="1"/>
</dbReference>
<comment type="caution">
    <text evidence="11">The sequence shown here is derived from an EMBL/GenBank/DDBJ whole genome shotgun (WGS) entry which is preliminary data.</text>
</comment>
<accession>A0AA91SZL0</accession>
<feature type="compositionally biased region" description="Basic and acidic residues" evidence="7">
    <location>
        <begin position="76"/>
        <end position="180"/>
    </location>
</feature>
<evidence type="ECO:0000256" key="2">
    <source>
        <dbReference type="ARBA" id="ARBA00022705"/>
    </source>
</evidence>
<dbReference type="InterPro" id="IPR021644">
    <property type="entry name" value="CAF-1_p150_acidic"/>
</dbReference>
<evidence type="ECO:0000256" key="1">
    <source>
        <dbReference type="ARBA" id="ARBA00004123"/>
    </source>
</evidence>
<proteinExistence type="predicted"/>
<keyword evidence="3" id="KW-0227">DNA damage</keyword>
<comment type="subcellular location">
    <subcellularLocation>
        <location evidence="1">Nucleus</location>
    </subcellularLocation>
</comment>
<keyword evidence="6" id="KW-0539">Nucleus</keyword>
<dbReference type="GO" id="GO:0006334">
    <property type="term" value="P:nucleosome assembly"/>
    <property type="evidence" value="ECO:0007669"/>
    <property type="project" value="TreeGrafter"/>
</dbReference>
<organism evidence="11 12">
    <name type="scientific">Clavispora lusitaniae</name>
    <name type="common">Candida lusitaniae</name>
    <dbReference type="NCBI Taxonomy" id="36911"/>
    <lineage>
        <taxon>Eukaryota</taxon>
        <taxon>Fungi</taxon>
        <taxon>Dikarya</taxon>
        <taxon>Ascomycota</taxon>
        <taxon>Saccharomycotina</taxon>
        <taxon>Pichiomycetes</taxon>
        <taxon>Metschnikowiaceae</taxon>
        <taxon>Clavispora</taxon>
    </lineage>
</organism>
<dbReference type="GO" id="GO:0033186">
    <property type="term" value="C:CAF-1 complex"/>
    <property type="evidence" value="ECO:0007669"/>
    <property type="project" value="TreeGrafter"/>
</dbReference>
<evidence type="ECO:0000256" key="7">
    <source>
        <dbReference type="SAM" id="MobiDB-lite"/>
    </source>
</evidence>
<feature type="compositionally biased region" description="Low complexity" evidence="7">
    <location>
        <begin position="471"/>
        <end position="489"/>
    </location>
</feature>
<feature type="region of interest" description="Disordered" evidence="7">
    <location>
        <begin position="353"/>
        <end position="382"/>
    </location>
</feature>
<evidence type="ECO:0000256" key="3">
    <source>
        <dbReference type="ARBA" id="ARBA00022763"/>
    </source>
</evidence>
<evidence type="ECO:0000259" key="10">
    <source>
        <dbReference type="Pfam" id="PF21796"/>
    </source>
</evidence>
<dbReference type="GO" id="GO:0006281">
    <property type="term" value="P:DNA repair"/>
    <property type="evidence" value="ECO:0007669"/>
    <property type="project" value="UniProtKB-KW"/>
</dbReference>
<dbReference type="Proteomes" id="UP000195602">
    <property type="component" value="Unassembled WGS sequence"/>
</dbReference>
<sequence>MFPSPNSTPGEFPTYTLNHEGPIGQLSATKNDINEEPDPKRIRLSTPGSPHLSQEPMTTVFGGPVATPLSTASQKQLERMEKQKQRELERLEREIRKEQERQAKREERERKELEKKLRREQLEKEKEQKREEERLRREEKRKKVEEERKRKDEERRKKELERKAKEEERKRKEEQKERSQMKISSFFSIKQQVPTKPKTEHQNAETSKQDIPRQVTSQYEKDFLPFFIKKNVVMAPSPQLSQDELSRSISEFDKGLSMGIKMDLSSISSSKQVTEFTYTNSEQLVQALNSPSATEKDIQELVSHLPPIKYLQFYENSKPPYIGTWCSVKHLETIIEPTDVLDTTKTGFDYDYDSDLDWDGDDEDGEDIDELEDGEDDDDEINEEDDMDDFVEENGDTSKKRIPVNTVQSTTYWNDGSSTTFAFFDALKYERLDANIPFPINPFKDYWGSNKSISAPPKQNSVPLTLKQLGTPQKTDTTSSTTPNILTPQKPTIKEPEIIKKLVAFIKENNDFSIGTLSELAKKEFKTYTKSILKHTIQEVAVYNKKKGLWEIKEEQKSD</sequence>
<dbReference type="GO" id="GO:0006260">
    <property type="term" value="P:DNA replication"/>
    <property type="evidence" value="ECO:0007669"/>
    <property type="project" value="UniProtKB-KW"/>
</dbReference>
<evidence type="ECO:0000313" key="12">
    <source>
        <dbReference type="Proteomes" id="UP000195602"/>
    </source>
</evidence>
<dbReference type="EMBL" id="LYUB02000027">
    <property type="protein sequence ID" value="OVF04515.1"/>
    <property type="molecule type" value="Genomic_DNA"/>
</dbReference>
<keyword evidence="5" id="KW-0234">DNA repair</keyword>
<name>A0AA91SZL0_CLALS</name>
<evidence type="ECO:0000259" key="8">
    <source>
        <dbReference type="Pfam" id="PF11600"/>
    </source>
</evidence>
<evidence type="ECO:0000256" key="6">
    <source>
        <dbReference type="ARBA" id="ARBA00023242"/>
    </source>
</evidence>
<dbReference type="KEGG" id="clus:A9F13_27g00605"/>
<dbReference type="AlphaFoldDB" id="A0AA91SZL0"/>
<dbReference type="Pfam" id="PF12253">
    <property type="entry name" value="CAF1A_dimeriz"/>
    <property type="match status" value="1"/>
</dbReference>
<dbReference type="InterPro" id="IPR048800">
    <property type="entry name" value="Cac1-like_C"/>
</dbReference>
<dbReference type="Pfam" id="PF21796">
    <property type="entry name" value="Cac1_C"/>
    <property type="match status" value="1"/>
</dbReference>
<feature type="domain" description="Chromatin assembly factor 1 p150 subunit acidic region" evidence="8">
    <location>
        <begin position="74"/>
        <end position="232"/>
    </location>
</feature>
<keyword evidence="4" id="KW-0143">Chaperone</keyword>
<evidence type="ECO:0000313" key="11">
    <source>
        <dbReference type="EMBL" id="OVF04515.1"/>
    </source>
</evidence>
<evidence type="ECO:0000256" key="5">
    <source>
        <dbReference type="ARBA" id="ARBA00023204"/>
    </source>
</evidence>
<feature type="compositionally biased region" description="Polar residues" evidence="7">
    <location>
        <begin position="46"/>
        <end position="57"/>
    </location>
</feature>
<feature type="compositionally biased region" description="Polar residues" evidence="7">
    <location>
        <begin position="181"/>
        <end position="194"/>
    </location>
</feature>
<dbReference type="InterPro" id="IPR022043">
    <property type="entry name" value="CAF1A_DD"/>
</dbReference>
<feature type="region of interest" description="Disordered" evidence="7">
    <location>
        <begin position="1"/>
        <end position="211"/>
    </location>
</feature>
<feature type="compositionally biased region" description="Basic and acidic residues" evidence="7">
    <location>
        <begin position="197"/>
        <end position="211"/>
    </location>
</feature>
<keyword evidence="2" id="KW-0235">DNA replication</keyword>
<feature type="region of interest" description="Disordered" evidence="7">
    <location>
        <begin position="470"/>
        <end position="489"/>
    </location>
</feature>
<protein>
    <submittedName>
        <fullName evidence="11">Chromatin assembly factor subunit</fullName>
    </submittedName>
</protein>
<dbReference type="PANTHER" id="PTHR15272:SF0">
    <property type="entry name" value="CHROMATIN ASSEMBLY FACTOR 1 SUBUNIT A"/>
    <property type="match status" value="1"/>
</dbReference>
<reference evidence="11 12" key="1">
    <citation type="submission" date="2017-04" db="EMBL/GenBank/DDBJ databases">
        <title>Draft genome of the yeast Clavispora lusitaniae type strain CBS 6936.</title>
        <authorList>
            <person name="Durrens P."/>
            <person name="Klopp C."/>
            <person name="Biteau N."/>
            <person name="Fitton-Ouhabi V."/>
            <person name="Dementhon K."/>
            <person name="Accoceberry I."/>
            <person name="Sherman D.J."/>
            <person name="Noel T."/>
        </authorList>
    </citation>
    <scope>NUCLEOTIDE SEQUENCE [LARGE SCALE GENOMIC DNA]</scope>
    <source>
        <strain evidence="11 12">CBS 6936</strain>
    </source>
</reference>
<evidence type="ECO:0000259" key="9">
    <source>
        <dbReference type="Pfam" id="PF12253"/>
    </source>
</evidence>
<dbReference type="Pfam" id="PF11600">
    <property type="entry name" value="CAF1A_acidic"/>
    <property type="match status" value="1"/>
</dbReference>
<dbReference type="GO" id="GO:0005634">
    <property type="term" value="C:nucleus"/>
    <property type="evidence" value="ECO:0007669"/>
    <property type="project" value="UniProtKB-SubCell"/>
</dbReference>
<feature type="domain" description="Chromatin assembly factor 1 subunit A dimerization" evidence="9">
    <location>
        <begin position="309"/>
        <end position="384"/>
    </location>
</feature>
<evidence type="ECO:0000256" key="4">
    <source>
        <dbReference type="ARBA" id="ARBA00023186"/>
    </source>
</evidence>
<feature type="domain" description="Chromatin assembly factor 1 subunit Cac1-like C-terminal" evidence="10">
    <location>
        <begin position="501"/>
        <end position="548"/>
    </location>
</feature>